<reference evidence="3 4" key="1">
    <citation type="submission" date="2020-10" db="EMBL/GenBank/DDBJ databases">
        <title>Sequencing the genomes of 1000 actinobacteria strains.</title>
        <authorList>
            <person name="Klenk H.-P."/>
        </authorList>
    </citation>
    <scope>NUCLEOTIDE SEQUENCE [LARGE SCALE GENOMIC DNA]</scope>
    <source>
        <strain evidence="3 4">DSM 46744</strain>
    </source>
</reference>
<evidence type="ECO:0000256" key="1">
    <source>
        <dbReference type="ARBA" id="ARBA00022801"/>
    </source>
</evidence>
<evidence type="ECO:0000313" key="4">
    <source>
        <dbReference type="Proteomes" id="UP000627838"/>
    </source>
</evidence>
<dbReference type="InterPro" id="IPR000073">
    <property type="entry name" value="AB_hydrolase_1"/>
</dbReference>
<dbReference type="Gene3D" id="3.40.50.1820">
    <property type="entry name" value="alpha/beta hydrolase"/>
    <property type="match status" value="1"/>
</dbReference>
<dbReference type="PANTHER" id="PTHR43798:SF31">
    <property type="entry name" value="AB HYDROLASE SUPERFAMILY PROTEIN YCLE"/>
    <property type="match status" value="1"/>
</dbReference>
<keyword evidence="4" id="KW-1185">Reference proteome</keyword>
<dbReference type="Pfam" id="PF00561">
    <property type="entry name" value="Abhydrolase_1"/>
    <property type="match status" value="1"/>
</dbReference>
<sequence>MPAEITTRDVQAGEHRLRIGTAGDPSAEPLLFLHGSGPGVSGLSNWERLIGDLGDRYHCIAPDTLGFGDSDHPNPPPRGMAAFTELRVAATWKLLDALGVDRVTLVGNSYGGQMSLAMTLERPERVAKVILMGSGGMPDLKPLPGLAKLIGFYDDPTEDAMAELLTLFVHDPSAFGPRIREIAAGRMPRALREDVRRSHLATFDFSAGGRIGWQPDELAKIDKDVLVVAAREDRIVPPEVSHYLSRHIPNARLHIVPNCGHWSQIEHPETFANLVDGFVRGAF</sequence>
<dbReference type="InterPro" id="IPR000639">
    <property type="entry name" value="Epox_hydrolase-like"/>
</dbReference>
<accession>A0ABR9K176</accession>
<dbReference type="Proteomes" id="UP000627838">
    <property type="component" value="Unassembled WGS sequence"/>
</dbReference>
<evidence type="ECO:0000313" key="3">
    <source>
        <dbReference type="EMBL" id="MBE1536591.1"/>
    </source>
</evidence>
<keyword evidence="1 3" id="KW-0378">Hydrolase</keyword>
<proteinExistence type="predicted"/>
<evidence type="ECO:0000259" key="2">
    <source>
        <dbReference type="Pfam" id="PF00561"/>
    </source>
</evidence>
<dbReference type="PRINTS" id="PR00111">
    <property type="entry name" value="ABHYDROLASE"/>
</dbReference>
<dbReference type="EMBL" id="JADBDZ010000001">
    <property type="protein sequence ID" value="MBE1536591.1"/>
    <property type="molecule type" value="Genomic_DNA"/>
</dbReference>
<dbReference type="RefSeq" id="WP_192762605.1">
    <property type="nucleotide sequence ID" value="NZ_JADBDZ010000001.1"/>
</dbReference>
<dbReference type="SUPFAM" id="SSF53474">
    <property type="entry name" value="alpha/beta-Hydrolases"/>
    <property type="match status" value="1"/>
</dbReference>
<dbReference type="EC" id="3.7.1.9" evidence="3"/>
<dbReference type="PRINTS" id="PR00412">
    <property type="entry name" value="EPOXHYDRLASE"/>
</dbReference>
<name>A0ABR9K176_9ACTN</name>
<dbReference type="GO" id="GO:0018775">
    <property type="term" value="F:2-hydroxymuconate-semialdehyde hydrolase activity"/>
    <property type="evidence" value="ECO:0007669"/>
    <property type="project" value="UniProtKB-EC"/>
</dbReference>
<organism evidence="3 4">
    <name type="scientific">Actinomadura algeriensis</name>
    <dbReference type="NCBI Taxonomy" id="1679523"/>
    <lineage>
        <taxon>Bacteria</taxon>
        <taxon>Bacillati</taxon>
        <taxon>Actinomycetota</taxon>
        <taxon>Actinomycetes</taxon>
        <taxon>Streptosporangiales</taxon>
        <taxon>Thermomonosporaceae</taxon>
        <taxon>Actinomadura</taxon>
    </lineage>
</organism>
<protein>
    <submittedName>
        <fullName evidence="3">2-hydroxymuconate-semialdehyde hydrolase</fullName>
        <ecNumber evidence="3">3.7.1.9</ecNumber>
    </submittedName>
</protein>
<comment type="caution">
    <text evidence="3">The sequence shown here is derived from an EMBL/GenBank/DDBJ whole genome shotgun (WGS) entry which is preliminary data.</text>
</comment>
<dbReference type="PANTHER" id="PTHR43798">
    <property type="entry name" value="MONOACYLGLYCEROL LIPASE"/>
    <property type="match status" value="1"/>
</dbReference>
<dbReference type="InterPro" id="IPR050266">
    <property type="entry name" value="AB_hydrolase_sf"/>
</dbReference>
<gene>
    <name evidence="3" type="ORF">H4W34_006424</name>
</gene>
<dbReference type="InterPro" id="IPR029058">
    <property type="entry name" value="AB_hydrolase_fold"/>
</dbReference>
<feature type="domain" description="AB hydrolase-1" evidence="2">
    <location>
        <begin position="29"/>
        <end position="268"/>
    </location>
</feature>